<protein>
    <submittedName>
        <fullName evidence="1">Uncharacterized protein</fullName>
    </submittedName>
</protein>
<keyword evidence="1" id="KW-0614">Plasmid</keyword>
<sequence length="133" mass="15702">MTTLKTIHISMFTKIKNYMLVLKQNERVLEEPIHDYKLFQFMCQLEMNNIHKVLEGHGKDTHIDINMHQEYIDTLVVQLNLLQYVLDIVQEEGVVHAASILLKHSFDLYTVHRITNLSIPFLRNLENTLSKEK</sequence>
<dbReference type="Proteomes" id="UP000055316">
    <property type="component" value="Plasmid pKK2"/>
</dbReference>
<organism evidence="1 2">
    <name type="scientific">Bacillus thuringiensis subsp. tolworthi</name>
    <dbReference type="NCBI Taxonomy" id="1442"/>
    <lineage>
        <taxon>Bacteria</taxon>
        <taxon>Bacillati</taxon>
        <taxon>Bacillota</taxon>
        <taxon>Bacilli</taxon>
        <taxon>Bacillales</taxon>
        <taxon>Bacillaceae</taxon>
        <taxon>Bacillus</taxon>
        <taxon>Bacillus cereus group</taxon>
    </lineage>
</organism>
<dbReference type="EMBL" id="AP014866">
    <property type="protein sequence ID" value="BAR87400.1"/>
    <property type="molecule type" value="Genomic_DNA"/>
</dbReference>
<dbReference type="AlphaFoldDB" id="A0A9W4EXG3"/>
<evidence type="ECO:0000313" key="1">
    <source>
        <dbReference type="EMBL" id="BAR87400.1"/>
    </source>
</evidence>
<geneLocation type="plasmid" evidence="2">
    <name>pKK2 DNA</name>
</geneLocation>
<gene>
    <name evidence="1" type="ORF">KNN_06667</name>
</gene>
<evidence type="ECO:0000313" key="2">
    <source>
        <dbReference type="Proteomes" id="UP000055316"/>
    </source>
</evidence>
<proteinExistence type="predicted"/>
<reference evidence="1 2" key="1">
    <citation type="submission" date="2015-05" db="EMBL/GenBank/DDBJ databases">
        <title>Whole genome sequence of Bacillus thuringiensis serovar tolworthi Pasteur Institute Standard strain.</title>
        <authorList>
            <person name="Kanda K."/>
            <person name="Nakashima K."/>
            <person name="Nagano Y."/>
        </authorList>
    </citation>
    <scope>NUCLEOTIDE SEQUENCE [LARGE SCALE GENOMIC DNA]</scope>
    <source>
        <strain evidence="1 2">Pasteur Institute Standard strain</strain>
        <plasmid evidence="2">pKK2 DNA</plasmid>
    </source>
</reference>
<accession>A0A9W4EXG3</accession>
<name>A0A9W4EXG3_BACTO</name>
<dbReference type="RefSeq" id="WP_000209412.1">
    <property type="nucleotide sequence ID" value="NZ_AP014866.1"/>
</dbReference>